<proteinExistence type="predicted"/>
<dbReference type="SUPFAM" id="SSF53807">
    <property type="entry name" value="Helical backbone' metal receptor"/>
    <property type="match status" value="1"/>
</dbReference>
<feature type="domain" description="Fe/B12 periplasmic-binding" evidence="1">
    <location>
        <begin position="6"/>
        <end position="294"/>
    </location>
</feature>
<comment type="caution">
    <text evidence="2">The sequence shown here is derived from an EMBL/GenBank/DDBJ whole genome shotgun (WGS) entry which is preliminary data.</text>
</comment>
<evidence type="ECO:0000313" key="2">
    <source>
        <dbReference type="EMBL" id="MBX8632072.1"/>
    </source>
</evidence>
<accession>A0A8J7YK03</accession>
<name>A0A8J7YK03_9ARCH</name>
<dbReference type="Pfam" id="PF01497">
    <property type="entry name" value="Peripla_BP_2"/>
    <property type="match status" value="1"/>
</dbReference>
<reference evidence="2" key="1">
    <citation type="submission" date="2021-04" db="EMBL/GenBank/DDBJ databases">
        <title>Genomic insights into ecological role and evolution of a novel Thermoplasmata order Candidatus Sysuiplasmatales.</title>
        <authorList>
            <person name="Yuan Y."/>
        </authorList>
    </citation>
    <scope>NUCLEOTIDE SEQUENCE</scope>
    <source>
        <strain evidence="2">YP2-bin.285</strain>
    </source>
</reference>
<dbReference type="Gene3D" id="3.40.50.1980">
    <property type="entry name" value="Nitrogenase molybdenum iron protein domain"/>
    <property type="match status" value="2"/>
</dbReference>
<dbReference type="InterPro" id="IPR002491">
    <property type="entry name" value="ABC_transptr_periplasmic_BD"/>
</dbReference>
<dbReference type="PROSITE" id="PS50983">
    <property type="entry name" value="FE_B12_PBP"/>
    <property type="match status" value="1"/>
</dbReference>
<sequence>MREVKRIVSLLPSATEMIYELGLQDRLVGVTHECDYPEEVRGKPVVVRSALDLSSLSPREIDATVSAAIREGREIYTIDEQLLENLSPDLVIGQGLCDVCAVGAGTITGIISRLSSEPELLDMSPSTIGGILGNIMELGRHTGREERAREVVSALQTRISAVHRKTRGMSERRSVFFMEWTDPIFCSGHWVPQMIEIAGGTDLLGRKGKPSVRIKWETVAALNPEIIIISSCGMHLPEMLSEAERLSSLPGWSEVKAVRDGNVFAVDAGAYFARPGPRVVSGIELMAHILHPEVFEWNGPSDAFARLDGAKLLV</sequence>
<protein>
    <submittedName>
        <fullName evidence="2">Cobalamin-binding protein</fullName>
    </submittedName>
</protein>
<dbReference type="EMBL" id="JAGVSJ010000013">
    <property type="protein sequence ID" value="MBX8632072.1"/>
    <property type="molecule type" value="Genomic_DNA"/>
</dbReference>
<dbReference type="Proteomes" id="UP000716004">
    <property type="component" value="Unassembled WGS sequence"/>
</dbReference>
<evidence type="ECO:0000259" key="1">
    <source>
        <dbReference type="PROSITE" id="PS50983"/>
    </source>
</evidence>
<organism evidence="2 3">
    <name type="scientific">Candidatus Sysuiplasma superficiale</name>
    <dbReference type="NCBI Taxonomy" id="2823368"/>
    <lineage>
        <taxon>Archaea</taxon>
        <taxon>Methanobacteriati</taxon>
        <taxon>Thermoplasmatota</taxon>
        <taxon>Thermoplasmata</taxon>
        <taxon>Candidatus Sysuiplasmatales</taxon>
        <taxon>Candidatus Sysuiplasmataceae</taxon>
        <taxon>Candidatus Sysuiplasma</taxon>
    </lineage>
</organism>
<evidence type="ECO:0000313" key="3">
    <source>
        <dbReference type="Proteomes" id="UP000716004"/>
    </source>
</evidence>
<dbReference type="AlphaFoldDB" id="A0A8J7YK03"/>
<dbReference type="CDD" id="cd01144">
    <property type="entry name" value="BtuF"/>
    <property type="match status" value="1"/>
</dbReference>
<dbReference type="PANTHER" id="PTHR42860:SF1">
    <property type="entry name" value="VITAMIN B12-BINDING PROTEIN"/>
    <property type="match status" value="1"/>
</dbReference>
<gene>
    <name evidence="2" type="ORF">J9259_06100</name>
</gene>
<dbReference type="InterPro" id="IPR051030">
    <property type="entry name" value="Vitamin_B12-ABC_binding"/>
</dbReference>
<dbReference type="PANTHER" id="PTHR42860">
    <property type="entry name" value="VITAMIN B12-BINDING PROTEIN"/>
    <property type="match status" value="1"/>
</dbReference>